<reference evidence="1" key="1">
    <citation type="submission" date="2022-01" db="EMBL/GenBank/DDBJ databases">
        <authorList>
            <person name="Criscuolo A."/>
        </authorList>
    </citation>
    <scope>NUCLEOTIDE SEQUENCE</scope>
    <source>
        <strain evidence="1">CIP111891</strain>
    </source>
</reference>
<gene>
    <name evidence="1" type="ORF">PAECIP111891_07006</name>
</gene>
<sequence>MPIPRVARIDEITRLVDFSDFTFRKPGQTLKGEITITCYGISKRLEDES</sequence>
<evidence type="ECO:0000313" key="2">
    <source>
        <dbReference type="Proteomes" id="UP000838821"/>
    </source>
</evidence>
<dbReference type="Proteomes" id="UP000838821">
    <property type="component" value="Unassembled WGS sequence"/>
</dbReference>
<comment type="caution">
    <text evidence="1">The sequence shown here is derived from an EMBL/GenBank/DDBJ whole genome shotgun (WGS) entry which is preliminary data.</text>
</comment>
<name>A0ABM9D1C2_9BACL</name>
<organism evidence="1 2">
    <name type="scientific">Paenibacillus allorhizoplanae</name>
    <dbReference type="NCBI Taxonomy" id="2905648"/>
    <lineage>
        <taxon>Bacteria</taxon>
        <taxon>Bacillati</taxon>
        <taxon>Bacillota</taxon>
        <taxon>Bacilli</taxon>
        <taxon>Bacillales</taxon>
        <taxon>Paenibacillaceae</taxon>
        <taxon>Paenibacillus</taxon>
    </lineage>
</organism>
<evidence type="ECO:0000313" key="1">
    <source>
        <dbReference type="EMBL" id="CAH1232371.1"/>
    </source>
</evidence>
<protein>
    <submittedName>
        <fullName evidence="1">Uncharacterized protein</fullName>
    </submittedName>
</protein>
<dbReference type="EMBL" id="CAKMMW010000049">
    <property type="protein sequence ID" value="CAH1232371.1"/>
    <property type="molecule type" value="Genomic_DNA"/>
</dbReference>
<proteinExistence type="predicted"/>
<accession>A0ABM9D1C2</accession>
<keyword evidence="2" id="KW-1185">Reference proteome</keyword>